<evidence type="ECO:0000256" key="2">
    <source>
        <dbReference type="ARBA" id="ARBA00006375"/>
    </source>
</evidence>
<comment type="subcellular location">
    <subcellularLocation>
        <location evidence="1">Membrane</location>
        <topology evidence="1">Multi-pass membrane protein</topology>
    </subcellularLocation>
</comment>
<feature type="transmembrane region" description="Helical" evidence="9">
    <location>
        <begin position="299"/>
        <end position="321"/>
    </location>
</feature>
<dbReference type="GO" id="GO:0016020">
    <property type="term" value="C:membrane"/>
    <property type="evidence" value="ECO:0007669"/>
    <property type="project" value="UniProtKB-SubCell"/>
</dbReference>
<keyword evidence="11" id="KW-1185">Reference proteome</keyword>
<keyword evidence="3" id="KW-0813">Transport</keyword>
<feature type="transmembrane region" description="Helical" evidence="9">
    <location>
        <begin position="126"/>
        <end position="150"/>
    </location>
</feature>
<dbReference type="PROSITE" id="PS50920">
    <property type="entry name" value="SOLCAR"/>
    <property type="match status" value="1"/>
</dbReference>
<feature type="transmembrane region" description="Helical" evidence="9">
    <location>
        <begin position="217"/>
        <end position="241"/>
    </location>
</feature>
<dbReference type="AlphaFoldDB" id="A0AAD7D665"/>
<evidence type="ECO:0000256" key="6">
    <source>
        <dbReference type="ARBA" id="ARBA00022989"/>
    </source>
</evidence>
<dbReference type="PANTHER" id="PTHR45683">
    <property type="entry name" value="MITOCHONDRIAL NICOTINAMIDE ADENINE DINUCLEOTIDE TRANSPORTER 1-RELATED-RELATED"/>
    <property type="match status" value="1"/>
</dbReference>
<reference evidence="10" key="1">
    <citation type="submission" date="2023-03" db="EMBL/GenBank/DDBJ databases">
        <title>Massive genome expansion in bonnet fungi (Mycena s.s.) driven by repeated elements and novel gene families across ecological guilds.</title>
        <authorList>
            <consortium name="Lawrence Berkeley National Laboratory"/>
            <person name="Harder C.B."/>
            <person name="Miyauchi S."/>
            <person name="Viragh M."/>
            <person name="Kuo A."/>
            <person name="Thoen E."/>
            <person name="Andreopoulos B."/>
            <person name="Lu D."/>
            <person name="Skrede I."/>
            <person name="Drula E."/>
            <person name="Henrissat B."/>
            <person name="Morin E."/>
            <person name="Kohler A."/>
            <person name="Barry K."/>
            <person name="LaButti K."/>
            <person name="Morin E."/>
            <person name="Salamov A."/>
            <person name="Lipzen A."/>
            <person name="Mereny Z."/>
            <person name="Hegedus B."/>
            <person name="Baldrian P."/>
            <person name="Stursova M."/>
            <person name="Weitz H."/>
            <person name="Taylor A."/>
            <person name="Grigoriev I.V."/>
            <person name="Nagy L.G."/>
            <person name="Martin F."/>
            <person name="Kauserud H."/>
        </authorList>
    </citation>
    <scope>NUCLEOTIDE SEQUENCE</scope>
    <source>
        <strain evidence="10">CBHHK067</strain>
    </source>
</reference>
<feature type="transmembrane region" description="Helical" evidence="9">
    <location>
        <begin position="184"/>
        <end position="211"/>
    </location>
</feature>
<keyword evidence="6 9" id="KW-1133">Transmembrane helix</keyword>
<sequence length="341" mass="36319">MTNILAILFGVLVGLATTVFTLGLLMPFVGTLVRYRATYTPKAGAVHLDGEDGLAATPRSDSPSYFGMMKRVYRIEGLNGLYKGLMPSIIASLIAMMVFIPVSLVLASGLTVLPNGRVQLPAEGTLLMWSIGFALSVIPALLFIPMQIIIDRAITTPHKLAAFDAPAALRALLSPAERAQPLRLYLAPGVAPALLLEALVSPAVGLLRYFVAPRLPLAAALGAALPILLLVTAFVTPLMVLTTRLEIQRRGPEPPTFEAALVPEKEEVVDFRSTAAGVAPYTGLVDCARKVVEEEGWGVLARAWWVTALLTLVPLLVPMVMPEVPPGAPPPSVFYSAPPSF</sequence>
<evidence type="ECO:0000256" key="4">
    <source>
        <dbReference type="ARBA" id="ARBA00022692"/>
    </source>
</evidence>
<comment type="caution">
    <text evidence="10">The sequence shown here is derived from an EMBL/GenBank/DDBJ whole genome shotgun (WGS) entry which is preliminary data.</text>
</comment>
<protein>
    <recommendedName>
        <fullName evidence="12">Mitochondrial carrier</fullName>
    </recommendedName>
</protein>
<keyword evidence="7 8" id="KW-0472">Membrane</keyword>
<evidence type="ECO:0000256" key="9">
    <source>
        <dbReference type="SAM" id="Phobius"/>
    </source>
</evidence>
<keyword evidence="4 8" id="KW-0812">Transmembrane</keyword>
<feature type="transmembrane region" description="Helical" evidence="9">
    <location>
        <begin position="6"/>
        <end position="33"/>
    </location>
</feature>
<dbReference type="GO" id="GO:0055085">
    <property type="term" value="P:transmembrane transport"/>
    <property type="evidence" value="ECO:0007669"/>
    <property type="project" value="InterPro"/>
</dbReference>
<dbReference type="GO" id="GO:0006862">
    <property type="term" value="P:nucleotide transport"/>
    <property type="evidence" value="ECO:0007669"/>
    <property type="project" value="InterPro"/>
</dbReference>
<evidence type="ECO:0000313" key="11">
    <source>
        <dbReference type="Proteomes" id="UP001221757"/>
    </source>
</evidence>
<organism evidence="10 11">
    <name type="scientific">Mycena rosella</name>
    <name type="common">Pink bonnet</name>
    <name type="synonym">Agaricus rosellus</name>
    <dbReference type="NCBI Taxonomy" id="1033263"/>
    <lineage>
        <taxon>Eukaryota</taxon>
        <taxon>Fungi</taxon>
        <taxon>Dikarya</taxon>
        <taxon>Basidiomycota</taxon>
        <taxon>Agaricomycotina</taxon>
        <taxon>Agaricomycetes</taxon>
        <taxon>Agaricomycetidae</taxon>
        <taxon>Agaricales</taxon>
        <taxon>Marasmiineae</taxon>
        <taxon>Mycenaceae</taxon>
        <taxon>Mycena</taxon>
    </lineage>
</organism>
<dbReference type="EMBL" id="JARKIE010000119">
    <property type="protein sequence ID" value="KAJ7681360.1"/>
    <property type="molecule type" value="Genomic_DNA"/>
</dbReference>
<dbReference type="InterPro" id="IPR044712">
    <property type="entry name" value="SLC25A32-like"/>
</dbReference>
<evidence type="ECO:0000256" key="1">
    <source>
        <dbReference type="ARBA" id="ARBA00004141"/>
    </source>
</evidence>
<evidence type="ECO:0000313" key="10">
    <source>
        <dbReference type="EMBL" id="KAJ7681360.1"/>
    </source>
</evidence>
<evidence type="ECO:0000256" key="3">
    <source>
        <dbReference type="ARBA" id="ARBA00022448"/>
    </source>
</evidence>
<feature type="transmembrane region" description="Helical" evidence="9">
    <location>
        <begin position="84"/>
        <end position="106"/>
    </location>
</feature>
<evidence type="ECO:0000256" key="7">
    <source>
        <dbReference type="ARBA" id="ARBA00023136"/>
    </source>
</evidence>
<evidence type="ECO:0008006" key="12">
    <source>
        <dbReference type="Google" id="ProtNLM"/>
    </source>
</evidence>
<evidence type="ECO:0000256" key="8">
    <source>
        <dbReference type="PROSITE-ProRule" id="PRU00282"/>
    </source>
</evidence>
<proteinExistence type="inferred from homology"/>
<comment type="similarity">
    <text evidence="2">Belongs to the mitochondrial carrier (TC 2.A.29) family.</text>
</comment>
<dbReference type="Gene3D" id="1.50.40.10">
    <property type="entry name" value="Mitochondrial carrier domain"/>
    <property type="match status" value="2"/>
</dbReference>
<name>A0AAD7D665_MYCRO</name>
<feature type="repeat" description="Solcar" evidence="8">
    <location>
        <begin position="5"/>
        <end position="109"/>
    </location>
</feature>
<accession>A0AAD7D665</accession>
<evidence type="ECO:0000256" key="5">
    <source>
        <dbReference type="ARBA" id="ARBA00022737"/>
    </source>
</evidence>
<keyword evidence="5" id="KW-0677">Repeat</keyword>
<dbReference type="SUPFAM" id="SSF103506">
    <property type="entry name" value="Mitochondrial carrier"/>
    <property type="match status" value="2"/>
</dbReference>
<dbReference type="InterPro" id="IPR018108">
    <property type="entry name" value="MCP_transmembrane"/>
</dbReference>
<dbReference type="InterPro" id="IPR023395">
    <property type="entry name" value="MCP_dom_sf"/>
</dbReference>
<dbReference type="Proteomes" id="UP001221757">
    <property type="component" value="Unassembled WGS sequence"/>
</dbReference>
<gene>
    <name evidence="10" type="ORF">B0H17DRAFT_1205890</name>
</gene>